<evidence type="ECO:0000256" key="11">
    <source>
        <dbReference type="SAM" id="Phobius"/>
    </source>
</evidence>
<dbReference type="HOGENOM" id="CLU_009579_24_0_1"/>
<feature type="transmembrane region" description="Helical" evidence="11">
    <location>
        <begin position="342"/>
        <end position="364"/>
    </location>
</feature>
<evidence type="ECO:0000256" key="1">
    <source>
        <dbReference type="ARBA" id="ARBA00004141"/>
    </source>
</evidence>
<dbReference type="InterPro" id="IPR000276">
    <property type="entry name" value="GPCR_Rhodpsn"/>
</dbReference>
<reference evidence="13" key="2">
    <citation type="submission" date="2015-02" db="UniProtKB">
        <authorList>
            <consortium name="EnsemblMetazoa"/>
        </authorList>
    </citation>
    <scope>IDENTIFICATION</scope>
</reference>
<feature type="transmembrane region" description="Helical" evidence="11">
    <location>
        <begin position="61"/>
        <end position="82"/>
    </location>
</feature>
<dbReference type="InterPro" id="IPR017452">
    <property type="entry name" value="GPCR_Rhodpsn_7TM"/>
</dbReference>
<feature type="compositionally biased region" description="Low complexity" evidence="10">
    <location>
        <begin position="275"/>
        <end position="303"/>
    </location>
</feature>
<evidence type="ECO:0000256" key="9">
    <source>
        <dbReference type="RuleBase" id="RU000688"/>
    </source>
</evidence>
<feature type="transmembrane region" description="Helical" evidence="11">
    <location>
        <begin position="94"/>
        <end position="118"/>
    </location>
</feature>
<dbReference type="PANTHER" id="PTHR24243">
    <property type="entry name" value="G-PROTEIN COUPLED RECEPTOR"/>
    <property type="match status" value="1"/>
</dbReference>
<feature type="transmembrane region" description="Helical" evidence="11">
    <location>
        <begin position="384"/>
        <end position="408"/>
    </location>
</feature>
<keyword evidence="8 9" id="KW-0807">Transducer</keyword>
<dbReference type="EMBL" id="JH431866">
    <property type="status" value="NOT_ANNOTATED_CDS"/>
    <property type="molecule type" value="Genomic_DNA"/>
</dbReference>
<protein>
    <recommendedName>
        <fullName evidence="12">G-protein coupled receptors family 1 profile domain-containing protein</fullName>
    </recommendedName>
</protein>
<evidence type="ECO:0000256" key="2">
    <source>
        <dbReference type="ARBA" id="ARBA00010663"/>
    </source>
</evidence>
<keyword evidence="14" id="KW-1185">Reference proteome</keyword>
<dbReference type="eggNOG" id="KOG3656">
    <property type="taxonomic scope" value="Eukaryota"/>
</dbReference>
<dbReference type="STRING" id="126957.T1J5R3"/>
<evidence type="ECO:0000256" key="4">
    <source>
        <dbReference type="ARBA" id="ARBA00022989"/>
    </source>
</evidence>
<keyword evidence="7 9" id="KW-0675">Receptor</keyword>
<dbReference type="AlphaFoldDB" id="T1J5R3"/>
<dbReference type="PROSITE" id="PS50262">
    <property type="entry name" value="G_PROTEIN_RECEP_F1_2"/>
    <property type="match status" value="1"/>
</dbReference>
<dbReference type="PROSITE" id="PS00237">
    <property type="entry name" value="G_PROTEIN_RECEP_F1_1"/>
    <property type="match status" value="1"/>
</dbReference>
<dbReference type="EnsemblMetazoa" id="SMAR008967-RA">
    <property type="protein sequence ID" value="SMAR008967-PA"/>
    <property type="gene ID" value="SMAR008967"/>
</dbReference>
<keyword evidence="6 11" id="KW-0472">Membrane</keyword>
<dbReference type="SUPFAM" id="SSF81321">
    <property type="entry name" value="Family A G protein-coupled receptor-like"/>
    <property type="match status" value="1"/>
</dbReference>
<dbReference type="OMA" id="YLIYYLH"/>
<sequence>MDQVLYSSQNIFGHENHTRVVYDFDTQNVSTVHNYNPTNVNNEQHRSWPNCWAVLEFLNKYYIPVIVAVGTIGNSISCIVFLCTHLRIRSSSYYLAALAVADVGFLLTLFLVWLASVGVEVFNLEGWCQIAVYLSSTSSFLSVWFIIAFTVERFIAIQYPLQRPQMCTVKRAKLTISILSLFAFLIHSYLLCVAGLVRNDAPSNGENSNASYACGLLPDHYRAMRIINSVDTVITLILPLLLIVTMNSLIARQLYQFSSKHRHQVLTLQLPSGCSRPSRGVSSQSQSGSSESKTHNNNYNSRNSNDDDVVVLKGSDLNADTSKPPSHRSILSQRTQYTITKMLLLISTVFIILNLPSYMFRIYLFVGEQSSSSEMSTVTNEYAFILQQFSMLLYYSNFSINFILYSMYGMTFRRALMQLIRSQLDMAGIWRSKSDSLQFK</sequence>
<feature type="domain" description="G-protein coupled receptors family 1 profile" evidence="12">
    <location>
        <begin position="73"/>
        <end position="405"/>
    </location>
</feature>
<accession>T1J5R3</accession>
<dbReference type="PRINTS" id="PR00237">
    <property type="entry name" value="GPCRRHODOPSN"/>
</dbReference>
<name>T1J5R3_STRMM</name>
<evidence type="ECO:0000259" key="12">
    <source>
        <dbReference type="PROSITE" id="PS50262"/>
    </source>
</evidence>
<keyword evidence="4 11" id="KW-1133">Transmembrane helix</keyword>
<comment type="similarity">
    <text evidence="2 9">Belongs to the G-protein coupled receptor 1 family.</text>
</comment>
<feature type="transmembrane region" description="Helical" evidence="11">
    <location>
        <begin position="172"/>
        <end position="197"/>
    </location>
</feature>
<keyword evidence="3 9" id="KW-0812">Transmembrane</keyword>
<keyword evidence="5 9" id="KW-0297">G-protein coupled receptor</keyword>
<proteinExistence type="inferred from homology"/>
<dbReference type="Proteomes" id="UP000014500">
    <property type="component" value="Unassembled WGS sequence"/>
</dbReference>
<feature type="transmembrane region" description="Helical" evidence="11">
    <location>
        <begin position="130"/>
        <end position="151"/>
    </location>
</feature>
<dbReference type="PhylomeDB" id="T1J5R3"/>
<evidence type="ECO:0000256" key="7">
    <source>
        <dbReference type="ARBA" id="ARBA00023170"/>
    </source>
</evidence>
<evidence type="ECO:0000256" key="10">
    <source>
        <dbReference type="SAM" id="MobiDB-lite"/>
    </source>
</evidence>
<evidence type="ECO:0000313" key="14">
    <source>
        <dbReference type="Proteomes" id="UP000014500"/>
    </source>
</evidence>
<dbReference type="PANTHER" id="PTHR24243:SF230">
    <property type="entry name" value="G-PROTEIN COUPLED RECEPTORS FAMILY 1 PROFILE DOMAIN-CONTAINING PROTEIN"/>
    <property type="match status" value="1"/>
</dbReference>
<evidence type="ECO:0000313" key="13">
    <source>
        <dbReference type="EnsemblMetazoa" id="SMAR008967-PA"/>
    </source>
</evidence>
<evidence type="ECO:0000256" key="6">
    <source>
        <dbReference type="ARBA" id="ARBA00023136"/>
    </source>
</evidence>
<feature type="region of interest" description="Disordered" evidence="10">
    <location>
        <begin position="271"/>
        <end position="306"/>
    </location>
</feature>
<dbReference type="GO" id="GO:0005886">
    <property type="term" value="C:plasma membrane"/>
    <property type="evidence" value="ECO:0007669"/>
    <property type="project" value="TreeGrafter"/>
</dbReference>
<comment type="subcellular location">
    <subcellularLocation>
        <location evidence="1">Membrane</location>
        <topology evidence="1">Multi-pass membrane protein</topology>
    </subcellularLocation>
</comment>
<feature type="transmembrane region" description="Helical" evidence="11">
    <location>
        <begin position="226"/>
        <end position="250"/>
    </location>
</feature>
<dbReference type="GO" id="GO:0004930">
    <property type="term" value="F:G protein-coupled receptor activity"/>
    <property type="evidence" value="ECO:0007669"/>
    <property type="project" value="UniProtKB-KW"/>
</dbReference>
<evidence type="ECO:0000256" key="5">
    <source>
        <dbReference type="ARBA" id="ARBA00023040"/>
    </source>
</evidence>
<organism evidence="13 14">
    <name type="scientific">Strigamia maritima</name>
    <name type="common">European centipede</name>
    <name type="synonym">Geophilus maritimus</name>
    <dbReference type="NCBI Taxonomy" id="126957"/>
    <lineage>
        <taxon>Eukaryota</taxon>
        <taxon>Metazoa</taxon>
        <taxon>Ecdysozoa</taxon>
        <taxon>Arthropoda</taxon>
        <taxon>Myriapoda</taxon>
        <taxon>Chilopoda</taxon>
        <taxon>Pleurostigmophora</taxon>
        <taxon>Geophilomorpha</taxon>
        <taxon>Linotaeniidae</taxon>
        <taxon>Strigamia</taxon>
    </lineage>
</organism>
<dbReference type="Pfam" id="PF00001">
    <property type="entry name" value="7tm_1"/>
    <property type="match status" value="1"/>
</dbReference>
<evidence type="ECO:0000256" key="3">
    <source>
        <dbReference type="ARBA" id="ARBA00022692"/>
    </source>
</evidence>
<dbReference type="Gene3D" id="1.20.1070.10">
    <property type="entry name" value="Rhodopsin 7-helix transmembrane proteins"/>
    <property type="match status" value="1"/>
</dbReference>
<reference evidence="14" key="1">
    <citation type="submission" date="2011-05" db="EMBL/GenBank/DDBJ databases">
        <authorList>
            <person name="Richards S.R."/>
            <person name="Qu J."/>
            <person name="Jiang H."/>
            <person name="Jhangiani S.N."/>
            <person name="Agravi P."/>
            <person name="Goodspeed R."/>
            <person name="Gross S."/>
            <person name="Mandapat C."/>
            <person name="Jackson L."/>
            <person name="Mathew T."/>
            <person name="Pu L."/>
            <person name="Thornton R."/>
            <person name="Saada N."/>
            <person name="Wilczek-Boney K.B."/>
            <person name="Lee S."/>
            <person name="Kovar C."/>
            <person name="Wu Y."/>
            <person name="Scherer S.E."/>
            <person name="Worley K.C."/>
            <person name="Muzny D.M."/>
            <person name="Gibbs R."/>
        </authorList>
    </citation>
    <scope>NUCLEOTIDE SEQUENCE</scope>
    <source>
        <strain evidence="14">Brora</strain>
    </source>
</reference>
<evidence type="ECO:0000256" key="8">
    <source>
        <dbReference type="ARBA" id="ARBA00023224"/>
    </source>
</evidence>